<dbReference type="SUPFAM" id="SSF140990">
    <property type="entry name" value="FtsH protease domain-like"/>
    <property type="match status" value="1"/>
</dbReference>
<keyword evidence="15 18" id="KW-0472">Membrane</keyword>
<dbReference type="FunFam" id="1.20.58.760:FF:000002">
    <property type="entry name" value="ATP-dependent zinc metalloprotease FtsH"/>
    <property type="match status" value="1"/>
</dbReference>
<dbReference type="InterPro" id="IPR027417">
    <property type="entry name" value="P-loop_NTPase"/>
</dbReference>
<evidence type="ECO:0000256" key="13">
    <source>
        <dbReference type="ARBA" id="ARBA00022989"/>
    </source>
</evidence>
<evidence type="ECO:0000256" key="11">
    <source>
        <dbReference type="ARBA" id="ARBA00022840"/>
    </source>
</evidence>
<feature type="compositionally biased region" description="Basic and acidic residues" evidence="17">
    <location>
        <begin position="276"/>
        <end position="297"/>
    </location>
</feature>
<keyword evidence="8" id="KW-0547">Nucleotide-binding</keyword>
<evidence type="ECO:0000256" key="18">
    <source>
        <dbReference type="SAM" id="Phobius"/>
    </source>
</evidence>
<dbReference type="InterPro" id="IPR041569">
    <property type="entry name" value="AAA_lid_3"/>
</dbReference>
<gene>
    <name evidence="20" type="ORF">FSP39_013405</name>
</gene>
<dbReference type="GO" id="GO:0016887">
    <property type="term" value="F:ATP hydrolysis activity"/>
    <property type="evidence" value="ECO:0007669"/>
    <property type="project" value="InterPro"/>
</dbReference>
<evidence type="ECO:0000256" key="6">
    <source>
        <dbReference type="ARBA" id="ARBA00022692"/>
    </source>
</evidence>
<dbReference type="Gene3D" id="1.20.58.760">
    <property type="entry name" value="Peptidase M41"/>
    <property type="match status" value="1"/>
</dbReference>
<keyword evidence="7" id="KW-0479">Metal-binding</keyword>
<accession>A0AA89CCQ8</accession>
<evidence type="ECO:0000256" key="7">
    <source>
        <dbReference type="ARBA" id="ARBA00022723"/>
    </source>
</evidence>
<dbReference type="GO" id="GO:0004222">
    <property type="term" value="F:metalloendopeptidase activity"/>
    <property type="evidence" value="ECO:0007669"/>
    <property type="project" value="InterPro"/>
</dbReference>
<dbReference type="GO" id="GO:0046872">
    <property type="term" value="F:metal ion binding"/>
    <property type="evidence" value="ECO:0007669"/>
    <property type="project" value="UniProtKB-KW"/>
</dbReference>
<evidence type="ECO:0000256" key="1">
    <source>
        <dbReference type="ARBA" id="ARBA00001947"/>
    </source>
</evidence>
<keyword evidence="14" id="KW-0482">Metalloprotease</keyword>
<dbReference type="FunFam" id="3.40.50.300:FF:000277">
    <property type="entry name" value="ATP-dependent zinc metalloprotease FtsH"/>
    <property type="match status" value="1"/>
</dbReference>
<comment type="similarity">
    <text evidence="4">In the N-terminal section; belongs to the AAA ATPase family.</text>
</comment>
<dbReference type="InterPro" id="IPR003593">
    <property type="entry name" value="AAA+_ATPase"/>
</dbReference>
<comment type="subcellular location">
    <subcellularLocation>
        <location evidence="2">Membrane</location>
        <topology evidence="2">Multi-pass membrane protein</topology>
    </subcellularLocation>
</comment>
<dbReference type="InterPro" id="IPR003960">
    <property type="entry name" value="ATPase_AAA_CS"/>
</dbReference>
<evidence type="ECO:0000313" key="21">
    <source>
        <dbReference type="Proteomes" id="UP001186944"/>
    </source>
</evidence>
<dbReference type="InterPro" id="IPR037219">
    <property type="entry name" value="Peptidase_M41-like"/>
</dbReference>
<evidence type="ECO:0000256" key="16">
    <source>
        <dbReference type="SAM" id="Coils"/>
    </source>
</evidence>
<evidence type="ECO:0000256" key="12">
    <source>
        <dbReference type="ARBA" id="ARBA00022946"/>
    </source>
</evidence>
<name>A0AA89CCQ8_PINIB</name>
<evidence type="ECO:0000313" key="20">
    <source>
        <dbReference type="EMBL" id="KAK3106133.1"/>
    </source>
</evidence>
<evidence type="ECO:0000256" key="14">
    <source>
        <dbReference type="ARBA" id="ARBA00023049"/>
    </source>
</evidence>
<keyword evidence="9" id="KW-0378">Hydrolase</keyword>
<evidence type="ECO:0000256" key="15">
    <source>
        <dbReference type="ARBA" id="ARBA00023136"/>
    </source>
</evidence>
<comment type="caution">
    <text evidence="20">The sequence shown here is derived from an EMBL/GenBank/DDBJ whole genome shotgun (WGS) entry which is preliminary data.</text>
</comment>
<dbReference type="GO" id="GO:0004176">
    <property type="term" value="F:ATP-dependent peptidase activity"/>
    <property type="evidence" value="ECO:0007669"/>
    <property type="project" value="InterPro"/>
</dbReference>
<dbReference type="SUPFAM" id="SSF52540">
    <property type="entry name" value="P-loop containing nucleoside triphosphate hydrolases"/>
    <property type="match status" value="1"/>
</dbReference>
<dbReference type="InterPro" id="IPR000642">
    <property type="entry name" value="Peptidase_M41"/>
</dbReference>
<dbReference type="Pfam" id="PF01434">
    <property type="entry name" value="Peptidase_M41"/>
    <property type="match status" value="1"/>
</dbReference>
<keyword evidence="10" id="KW-0862">Zinc</keyword>
<dbReference type="GO" id="GO:0006515">
    <property type="term" value="P:protein quality control for misfolded or incompletely synthesized proteins"/>
    <property type="evidence" value="ECO:0007669"/>
    <property type="project" value="TreeGrafter"/>
</dbReference>
<dbReference type="PANTHER" id="PTHR23076:SF97">
    <property type="entry name" value="ATP-DEPENDENT ZINC METALLOPROTEASE YME1L1"/>
    <property type="match status" value="1"/>
</dbReference>
<evidence type="ECO:0000256" key="5">
    <source>
        <dbReference type="ARBA" id="ARBA00022670"/>
    </source>
</evidence>
<dbReference type="Proteomes" id="UP001186944">
    <property type="component" value="Unassembled WGS sequence"/>
</dbReference>
<evidence type="ECO:0000256" key="4">
    <source>
        <dbReference type="ARBA" id="ARBA00010550"/>
    </source>
</evidence>
<reference evidence="20" key="1">
    <citation type="submission" date="2019-08" db="EMBL/GenBank/DDBJ databases">
        <title>The improved chromosome-level genome for the pearl oyster Pinctada fucata martensii using PacBio sequencing and Hi-C.</title>
        <authorList>
            <person name="Zheng Z."/>
        </authorList>
    </citation>
    <scope>NUCLEOTIDE SEQUENCE</scope>
    <source>
        <strain evidence="20">ZZ-2019</strain>
        <tissue evidence="20">Adductor muscle</tissue>
    </source>
</reference>
<evidence type="ECO:0000256" key="10">
    <source>
        <dbReference type="ARBA" id="ARBA00022833"/>
    </source>
</evidence>
<feature type="domain" description="AAA+ ATPase" evidence="19">
    <location>
        <begin position="413"/>
        <end position="550"/>
    </location>
</feature>
<dbReference type="InterPro" id="IPR003959">
    <property type="entry name" value="ATPase_AAA_core"/>
</dbReference>
<dbReference type="GO" id="GO:0007005">
    <property type="term" value="P:mitochondrion organization"/>
    <property type="evidence" value="ECO:0007669"/>
    <property type="project" value="TreeGrafter"/>
</dbReference>
<feature type="transmembrane region" description="Helical" evidence="18">
    <location>
        <begin position="340"/>
        <end position="357"/>
    </location>
</feature>
<evidence type="ECO:0000256" key="8">
    <source>
        <dbReference type="ARBA" id="ARBA00022741"/>
    </source>
</evidence>
<protein>
    <recommendedName>
        <fullName evidence="19">AAA+ ATPase domain-containing protein</fullName>
    </recommendedName>
</protein>
<dbReference type="GO" id="GO:0005524">
    <property type="term" value="F:ATP binding"/>
    <property type="evidence" value="ECO:0007669"/>
    <property type="project" value="UniProtKB-KW"/>
</dbReference>
<dbReference type="HAMAP" id="MF_01458">
    <property type="entry name" value="FtsH"/>
    <property type="match status" value="1"/>
</dbReference>
<dbReference type="Gene3D" id="1.10.8.60">
    <property type="match status" value="1"/>
</dbReference>
<evidence type="ECO:0000256" key="3">
    <source>
        <dbReference type="ARBA" id="ARBA00010044"/>
    </source>
</evidence>
<comment type="cofactor">
    <cofactor evidence="1">
        <name>Zn(2+)</name>
        <dbReference type="ChEBI" id="CHEBI:29105"/>
    </cofactor>
</comment>
<dbReference type="CDD" id="cd19501">
    <property type="entry name" value="RecA-like_FtsH"/>
    <property type="match status" value="1"/>
</dbReference>
<evidence type="ECO:0000259" key="19">
    <source>
        <dbReference type="SMART" id="SM00382"/>
    </source>
</evidence>
<dbReference type="EMBL" id="VSWD01000003">
    <property type="protein sequence ID" value="KAK3106133.1"/>
    <property type="molecule type" value="Genomic_DNA"/>
</dbReference>
<dbReference type="GO" id="GO:0005743">
    <property type="term" value="C:mitochondrial inner membrane"/>
    <property type="evidence" value="ECO:0007669"/>
    <property type="project" value="TreeGrafter"/>
</dbReference>
<dbReference type="PROSITE" id="PS00674">
    <property type="entry name" value="AAA"/>
    <property type="match status" value="1"/>
</dbReference>
<dbReference type="AlphaFoldDB" id="A0AA89CCQ8"/>
<dbReference type="SMART" id="SM00382">
    <property type="entry name" value="AAA"/>
    <property type="match status" value="1"/>
</dbReference>
<keyword evidence="13 18" id="KW-1133">Transmembrane helix</keyword>
<dbReference type="PANTHER" id="PTHR23076">
    <property type="entry name" value="METALLOPROTEASE M41 FTSH"/>
    <property type="match status" value="1"/>
</dbReference>
<keyword evidence="21" id="KW-1185">Reference proteome</keyword>
<dbReference type="Gene3D" id="3.40.50.300">
    <property type="entry name" value="P-loop containing nucleotide triphosphate hydrolases"/>
    <property type="match status" value="1"/>
</dbReference>
<keyword evidence="12" id="KW-0809">Transit peptide</keyword>
<organism evidence="20 21">
    <name type="scientific">Pinctada imbricata</name>
    <name type="common">Atlantic pearl-oyster</name>
    <name type="synonym">Pinctada martensii</name>
    <dbReference type="NCBI Taxonomy" id="66713"/>
    <lineage>
        <taxon>Eukaryota</taxon>
        <taxon>Metazoa</taxon>
        <taxon>Spiralia</taxon>
        <taxon>Lophotrochozoa</taxon>
        <taxon>Mollusca</taxon>
        <taxon>Bivalvia</taxon>
        <taxon>Autobranchia</taxon>
        <taxon>Pteriomorphia</taxon>
        <taxon>Pterioida</taxon>
        <taxon>Pterioidea</taxon>
        <taxon>Pteriidae</taxon>
        <taxon>Pinctada</taxon>
    </lineage>
</organism>
<keyword evidence="6 18" id="KW-0812">Transmembrane</keyword>
<dbReference type="Pfam" id="PF17862">
    <property type="entry name" value="AAA_lid_3"/>
    <property type="match status" value="1"/>
</dbReference>
<keyword evidence="11" id="KW-0067">ATP-binding</keyword>
<dbReference type="Pfam" id="PF00004">
    <property type="entry name" value="AAA"/>
    <property type="match status" value="1"/>
</dbReference>
<feature type="coiled-coil region" evidence="16">
    <location>
        <begin position="764"/>
        <end position="791"/>
    </location>
</feature>
<evidence type="ECO:0000256" key="2">
    <source>
        <dbReference type="ARBA" id="ARBA00004141"/>
    </source>
</evidence>
<feature type="region of interest" description="Disordered" evidence="17">
    <location>
        <begin position="267"/>
        <end position="306"/>
    </location>
</feature>
<evidence type="ECO:0000256" key="17">
    <source>
        <dbReference type="SAM" id="MobiDB-lite"/>
    </source>
</evidence>
<evidence type="ECO:0000256" key="9">
    <source>
        <dbReference type="ARBA" id="ARBA00022801"/>
    </source>
</evidence>
<comment type="similarity">
    <text evidence="3">In the C-terminal section; belongs to the peptidase M41 family.</text>
</comment>
<dbReference type="InterPro" id="IPR005936">
    <property type="entry name" value="FtsH"/>
</dbReference>
<keyword evidence="16" id="KW-0175">Coiled coil</keyword>
<keyword evidence="5" id="KW-0645">Protease</keyword>
<dbReference type="FunFam" id="1.10.8.60:FF:000001">
    <property type="entry name" value="ATP-dependent zinc metalloprotease FtsH"/>
    <property type="match status" value="1"/>
</dbReference>
<proteinExistence type="inferred from homology"/>
<sequence length="821" mass="92832">MSNRYRLMTVNCNTASRRCAHPDYVTTTLLLFQLLRSTPLLDLDIKINNGEIQTKIYDKREDFAFNIVNFSWLDGDRCSKIAIARDLHLSVHQLLAGAVAELSHILNSRTTGVVSLPSRRLHHHRKKHEAAVEKEKREIQELIKALNIEHLPESVTAKELSPLFGNRHQVSPLRHQEVHTSAPTFFENKTGFRENIEASKEIDTVFRSIIGSQQFQGLLRRTIDNLLHVQTIQTRNFKTMRAKNYTGIQGGKVESLDDELWSSFRENRQDSSVNQTRKDDNAYKFKDGQGISDREMGSEQTSSYKDQSRYEWAKGYSQGMNDQQKLNAGASKDFFNARTFRSLVFAAVCVFVIFTLLRSNPMLGGMQKTFDITHNVNTRFTDVAGVDEAKDELQGAVDYLIDPHKYMKLGARLPKGILLVGPPGVGKTQLARAMAGEANVPFIFSSGSAFDEMFVGTGAKRVRQLFELAKRHAPCIIFIDEVDSVGARRTSSEVHPYANQTINQLLSEMDGFKKNENIIVIAATNRKDVLDEALTRPGRFDQEVTVSRPDLKARVEILTLYLEKVKASKDIDVELIARGTFGMTGADLENIVNTAALKAASQNEDDIQTKHLEYARDKVLMGPEKKSRLPDEETNWITAYHEAGHSIVAFYNKNARPIHKVTIIQRGQSLGHTSFIPEKEEYNHTRQELLAQMDVCMGGRVAEEIIYGYEKITTGASSDFKQATSIATSLVKHFGMSDKTGVRFVDDKVKMSPEIQQAIDAEIKRLLEESYERARSILKEHAKEHKRLAEALMKHETLDSKHVELIVRGKKLHLNKEINTS</sequence>